<evidence type="ECO:0000313" key="2">
    <source>
        <dbReference type="Proteomes" id="UP000003163"/>
    </source>
</evidence>
<dbReference type="EMBL" id="AFBI03000682">
    <property type="protein sequence ID" value="EJW04684.1"/>
    <property type="molecule type" value="Genomic_DNA"/>
</dbReference>
<proteinExistence type="predicted"/>
<keyword evidence="2" id="KW-1185">Reference proteome</keyword>
<reference evidence="1 2" key="1">
    <citation type="submission" date="2011-08" db="EMBL/GenBank/DDBJ databases">
        <authorList>
            <person name="Liu Z.J."/>
            <person name="Shi F.L."/>
            <person name="Lu J.Q."/>
            <person name="Li M."/>
            <person name="Wang Z.L."/>
        </authorList>
    </citation>
    <scope>NUCLEOTIDE SEQUENCE [LARGE SCALE GENOMIC DNA]</scope>
    <source>
        <strain evidence="1 2">USNM 41457</strain>
    </source>
</reference>
<protein>
    <submittedName>
        <fullName evidence="1">Uncharacterized protein</fullName>
    </submittedName>
</protein>
<dbReference type="VEuPathDB" id="MicrosporidiaDB:EDEG_04202"/>
<dbReference type="InParanoid" id="J9DB14"/>
<dbReference type="AlphaFoldDB" id="J9DB14"/>
<organism evidence="1 2">
    <name type="scientific">Edhazardia aedis (strain USNM 41457)</name>
    <name type="common">Microsporidian parasite</name>
    <dbReference type="NCBI Taxonomy" id="1003232"/>
    <lineage>
        <taxon>Eukaryota</taxon>
        <taxon>Fungi</taxon>
        <taxon>Fungi incertae sedis</taxon>
        <taxon>Microsporidia</taxon>
        <taxon>Edhazardia</taxon>
    </lineage>
</organism>
<name>J9DB14_EDHAE</name>
<gene>
    <name evidence="1" type="ORF">EDEG_04202</name>
</gene>
<sequence>MLLVSQTPSMVLNVAVSINLMMKICRVFVKTLSTFSFYRCSTVNVSYYLNFNVKDLVDKIGFVVFLCSGENRRISVVLQQYIGIKFVTFLVVSCKVLHSRSIILLYLIRSFHLLVSPVTLHLLQ</sequence>
<evidence type="ECO:0000313" key="1">
    <source>
        <dbReference type="EMBL" id="EJW04684.1"/>
    </source>
</evidence>
<dbReference type="HOGENOM" id="CLU_2003876_0_0_1"/>
<dbReference type="Proteomes" id="UP000003163">
    <property type="component" value="Unassembled WGS sequence"/>
</dbReference>
<comment type="caution">
    <text evidence="1">The sequence shown here is derived from an EMBL/GenBank/DDBJ whole genome shotgun (WGS) entry which is preliminary data.</text>
</comment>
<accession>J9DB14</accession>
<reference evidence="2" key="2">
    <citation type="submission" date="2015-07" db="EMBL/GenBank/DDBJ databases">
        <title>Contrasting host-pathogen interactions and genome evolution in two generalist and specialist microsporidian pathogens of mosquitoes.</title>
        <authorList>
            <consortium name="The Broad Institute Genomics Platform"/>
            <consortium name="The Broad Institute Genome Sequencing Center for Infectious Disease"/>
            <person name="Cuomo C.A."/>
            <person name="Sanscrainte N.D."/>
            <person name="Goldberg J.M."/>
            <person name="Heiman D."/>
            <person name="Young S."/>
            <person name="Zeng Q."/>
            <person name="Becnel J.J."/>
            <person name="Birren B.W."/>
        </authorList>
    </citation>
    <scope>NUCLEOTIDE SEQUENCE [LARGE SCALE GENOMIC DNA]</scope>
    <source>
        <strain evidence="2">USNM 41457</strain>
    </source>
</reference>